<protein>
    <submittedName>
        <fullName evidence="1">Uncharacterized protein</fullName>
    </submittedName>
</protein>
<dbReference type="AlphaFoldDB" id="A0A0W8F8V4"/>
<accession>A0A0W8F8V4</accession>
<gene>
    <name evidence="1" type="ORF">ASZ90_013046</name>
</gene>
<dbReference type="EMBL" id="LNQE01001453">
    <property type="protein sequence ID" value="KUG17279.1"/>
    <property type="molecule type" value="Genomic_DNA"/>
</dbReference>
<comment type="caution">
    <text evidence="1">The sequence shown here is derived from an EMBL/GenBank/DDBJ whole genome shotgun (WGS) entry which is preliminary data.</text>
</comment>
<proteinExistence type="predicted"/>
<evidence type="ECO:0000313" key="1">
    <source>
        <dbReference type="EMBL" id="KUG17279.1"/>
    </source>
</evidence>
<name>A0A0W8F8V4_9ZZZZ</name>
<organism evidence="1">
    <name type="scientific">hydrocarbon metagenome</name>
    <dbReference type="NCBI Taxonomy" id="938273"/>
    <lineage>
        <taxon>unclassified sequences</taxon>
        <taxon>metagenomes</taxon>
        <taxon>ecological metagenomes</taxon>
    </lineage>
</organism>
<sequence>MLFLVITRDSLKDNDKLNSLSNYPNLIKLLTQNKIDNFIL</sequence>
<reference evidence="1" key="1">
    <citation type="journal article" date="2015" name="Proc. Natl. Acad. Sci. U.S.A.">
        <title>Networks of energetic and metabolic interactions define dynamics in microbial communities.</title>
        <authorList>
            <person name="Embree M."/>
            <person name="Liu J.K."/>
            <person name="Al-Bassam M.M."/>
            <person name="Zengler K."/>
        </authorList>
    </citation>
    <scope>NUCLEOTIDE SEQUENCE</scope>
</reference>